<dbReference type="InterPro" id="IPR036097">
    <property type="entry name" value="HisK_dim/P_sf"/>
</dbReference>
<dbReference type="CDD" id="cd16922">
    <property type="entry name" value="HATPase_EvgS-ArcB-TorS-like"/>
    <property type="match status" value="1"/>
</dbReference>
<keyword evidence="8 19" id="KW-0418">Kinase</keyword>
<feature type="coiled-coil region" evidence="16">
    <location>
        <begin position="164"/>
        <end position="198"/>
    </location>
</feature>
<keyword evidence="9" id="KW-0067">ATP-binding</keyword>
<evidence type="ECO:0000256" key="14">
    <source>
        <dbReference type="ARBA" id="ARBA00074306"/>
    </source>
</evidence>
<evidence type="ECO:0000256" key="16">
    <source>
        <dbReference type="SAM" id="Coils"/>
    </source>
</evidence>
<sequence length="711" mass="81112">MNNFCDIIKEVALLYELSLGIGKSLDMEEECQSFLQILLSRKNLDFASIWLKDEEEPEYRLVYGKPKFRINIERIGVDNILFKLLEAKDYYSVASGSKVFQQLILEKDVTEGVYIIYKLDDIGILKLYGSERKEPFSERELKQLRDVVKKFATSLKACIVHKKLIKEIDARKNTEKDLKNAKEAAETANKTKSQFLANMSHEIRTPMNGIIGMTEMLLTSSLDKEQKNYVEIIKTSSEALLTIINDVLDFSKVEAGKLELIKTRFDLIDTVEKVVDFLSIKAYKKGLEINLSIAREVPYAVIGDPVRLRQVLINLISNAIKFTEKGKVQVNTKLEMLKDHTASIKFSIMDTGIGIPKEKTSQIFESFSQIDGSAARRFEGTGLGLAISKQLVELMEGTIDVKSSIGKGSEFSFTIKLQLQENALELRDYKFSYIHKMDILVISENHDVCKVLDNLLGNWQPKSKLIYRINPTSEGISPLLKRNFDVVLVTIDALYLYEKLFYGGRFFDTSVVIITNSLAEEKKIVRILESRRADYITKPIKPSQLLNKIIGLCRSNDNTLENYGGLPKVFLEKGENIPHIVKNHHYKKATILLVEDNEINKKLVNLILKNLGYEVINAHNGKEALEILKKKKQRIHLILMDVQMPEMNGYETTAHIRNTEKTTGEHIYIIALTANAMEGEGEKCIKSGMDDYMAKPIRKQQLQEIIKKYIE</sequence>
<evidence type="ECO:0000256" key="15">
    <source>
        <dbReference type="PROSITE-ProRule" id="PRU00169"/>
    </source>
</evidence>
<evidence type="ECO:0000256" key="9">
    <source>
        <dbReference type="ARBA" id="ARBA00022840"/>
    </source>
</evidence>
<keyword evidence="16" id="KW-0175">Coiled coil</keyword>
<keyword evidence="10" id="KW-0902">Two-component regulatory system</keyword>
<evidence type="ECO:0000256" key="4">
    <source>
        <dbReference type="ARBA" id="ARBA00018672"/>
    </source>
</evidence>
<feature type="domain" description="Response regulatory" evidence="18">
    <location>
        <begin position="590"/>
        <end position="710"/>
    </location>
</feature>
<dbReference type="Pfam" id="PF00072">
    <property type="entry name" value="Response_reg"/>
    <property type="match status" value="1"/>
</dbReference>
<evidence type="ECO:0000259" key="17">
    <source>
        <dbReference type="PROSITE" id="PS50109"/>
    </source>
</evidence>
<comment type="subunit">
    <text evidence="12">At low DSF concentrations, interacts with RpfF.</text>
</comment>
<dbReference type="SMART" id="SM00388">
    <property type="entry name" value="HisKA"/>
    <property type="match status" value="1"/>
</dbReference>
<feature type="domain" description="Histidine kinase" evidence="17">
    <location>
        <begin position="198"/>
        <end position="419"/>
    </location>
</feature>
<evidence type="ECO:0000256" key="3">
    <source>
        <dbReference type="ARBA" id="ARBA00012438"/>
    </source>
</evidence>
<dbReference type="PRINTS" id="PR00344">
    <property type="entry name" value="BCTRLSENSOR"/>
</dbReference>
<comment type="caution">
    <text evidence="15">Lacks conserved residue(s) required for the propagation of feature annotation.</text>
</comment>
<accession>A0A0G3WED4</accession>
<dbReference type="PROSITE" id="PS50109">
    <property type="entry name" value="HIS_KIN"/>
    <property type="match status" value="1"/>
</dbReference>
<dbReference type="FunFam" id="1.10.287.130:FF:000002">
    <property type="entry name" value="Two-component osmosensing histidine kinase"/>
    <property type="match status" value="1"/>
</dbReference>
<dbReference type="Proteomes" id="UP000035704">
    <property type="component" value="Chromosome"/>
</dbReference>
<evidence type="ECO:0000256" key="8">
    <source>
        <dbReference type="ARBA" id="ARBA00022777"/>
    </source>
</evidence>
<evidence type="ECO:0000256" key="2">
    <source>
        <dbReference type="ARBA" id="ARBA00006402"/>
    </source>
</evidence>
<comment type="catalytic activity">
    <reaction evidence="1">
        <text>ATP + protein L-histidine = ADP + protein N-phospho-L-histidine.</text>
        <dbReference type="EC" id="2.7.13.3"/>
    </reaction>
</comment>
<keyword evidence="5 15" id="KW-0597">Phosphoprotein</keyword>
<gene>
    <name evidence="19" type="ORF">CACET_c28470</name>
</gene>
<dbReference type="SUPFAM" id="SSF55874">
    <property type="entry name" value="ATPase domain of HSP90 chaperone/DNA topoisomerase II/histidine kinase"/>
    <property type="match status" value="1"/>
</dbReference>
<dbReference type="CDD" id="cd00082">
    <property type="entry name" value="HisKA"/>
    <property type="match status" value="1"/>
</dbReference>
<evidence type="ECO:0000256" key="12">
    <source>
        <dbReference type="ARBA" id="ARBA00064003"/>
    </source>
</evidence>
<protein>
    <recommendedName>
        <fullName evidence="14">Circadian input-output histidine kinase CikA</fullName>
        <ecNumber evidence="3">2.7.13.3</ecNumber>
    </recommendedName>
    <alternativeName>
        <fullName evidence="13">Sensory/regulatory protein RpfC</fullName>
    </alternativeName>
    <alternativeName>
        <fullName evidence="4">Stage 0 sporulation protein A homolog</fullName>
    </alternativeName>
</protein>
<dbReference type="InterPro" id="IPR005467">
    <property type="entry name" value="His_kinase_dom"/>
</dbReference>
<dbReference type="STRING" id="84022.CACET_c28470"/>
<name>A0A0G3WED4_9CLOT</name>
<evidence type="ECO:0000256" key="7">
    <source>
        <dbReference type="ARBA" id="ARBA00022741"/>
    </source>
</evidence>
<evidence type="ECO:0000259" key="18">
    <source>
        <dbReference type="PROSITE" id="PS50110"/>
    </source>
</evidence>
<evidence type="ECO:0000256" key="13">
    <source>
        <dbReference type="ARBA" id="ARBA00068150"/>
    </source>
</evidence>
<comment type="similarity">
    <text evidence="2">In the N-terminal section; belongs to the phytochrome family.</text>
</comment>
<dbReference type="EMBL" id="CP009687">
    <property type="protein sequence ID" value="AKL96292.1"/>
    <property type="molecule type" value="Genomic_DNA"/>
</dbReference>
<dbReference type="SUPFAM" id="SSF52172">
    <property type="entry name" value="CheY-like"/>
    <property type="match status" value="2"/>
</dbReference>
<dbReference type="Gene3D" id="3.40.50.2300">
    <property type="match status" value="2"/>
</dbReference>
<keyword evidence="7" id="KW-0547">Nucleotide-binding</keyword>
<dbReference type="InterPro" id="IPR003594">
    <property type="entry name" value="HATPase_dom"/>
</dbReference>
<dbReference type="FunFam" id="3.30.565.10:FF:000010">
    <property type="entry name" value="Sensor histidine kinase RcsC"/>
    <property type="match status" value="1"/>
</dbReference>
<evidence type="ECO:0000256" key="6">
    <source>
        <dbReference type="ARBA" id="ARBA00022679"/>
    </source>
</evidence>
<feature type="domain" description="Response regulatory" evidence="18">
    <location>
        <begin position="438"/>
        <end position="553"/>
    </location>
</feature>
<dbReference type="InterPro" id="IPR001789">
    <property type="entry name" value="Sig_transdc_resp-reg_receiver"/>
</dbReference>
<evidence type="ECO:0000256" key="1">
    <source>
        <dbReference type="ARBA" id="ARBA00000085"/>
    </source>
</evidence>
<dbReference type="SUPFAM" id="SSF47384">
    <property type="entry name" value="Homodimeric domain of signal transducing histidine kinase"/>
    <property type="match status" value="1"/>
</dbReference>
<dbReference type="InterPro" id="IPR011006">
    <property type="entry name" value="CheY-like_superfamily"/>
</dbReference>
<dbReference type="OrthoDB" id="9790669at2"/>
<dbReference type="PANTHER" id="PTHR45339:SF1">
    <property type="entry name" value="HYBRID SIGNAL TRANSDUCTION HISTIDINE KINASE J"/>
    <property type="match status" value="1"/>
</dbReference>
<dbReference type="Pfam" id="PF00512">
    <property type="entry name" value="HisKA"/>
    <property type="match status" value="1"/>
</dbReference>
<keyword evidence="6" id="KW-0808">Transferase</keyword>
<dbReference type="Pfam" id="PF02518">
    <property type="entry name" value="HATPase_c"/>
    <property type="match status" value="1"/>
</dbReference>
<dbReference type="InterPro" id="IPR003661">
    <property type="entry name" value="HisK_dim/P_dom"/>
</dbReference>
<dbReference type="GO" id="GO:0000155">
    <property type="term" value="F:phosphorelay sensor kinase activity"/>
    <property type="evidence" value="ECO:0007669"/>
    <property type="project" value="InterPro"/>
</dbReference>
<dbReference type="Gene3D" id="1.10.287.130">
    <property type="match status" value="1"/>
</dbReference>
<proteinExistence type="inferred from homology"/>
<evidence type="ECO:0000256" key="5">
    <source>
        <dbReference type="ARBA" id="ARBA00022553"/>
    </source>
</evidence>
<dbReference type="CDD" id="cd17546">
    <property type="entry name" value="REC_hyHK_CKI1_RcsC-like"/>
    <property type="match status" value="1"/>
</dbReference>
<dbReference type="PANTHER" id="PTHR45339">
    <property type="entry name" value="HYBRID SIGNAL TRANSDUCTION HISTIDINE KINASE J"/>
    <property type="match status" value="1"/>
</dbReference>
<dbReference type="Gene3D" id="3.30.565.10">
    <property type="entry name" value="Histidine kinase-like ATPase, C-terminal domain"/>
    <property type="match status" value="1"/>
</dbReference>
<dbReference type="PROSITE" id="PS50110">
    <property type="entry name" value="RESPONSE_REGULATORY"/>
    <property type="match status" value="2"/>
</dbReference>
<dbReference type="AlphaFoldDB" id="A0A0G3WED4"/>
<evidence type="ECO:0000313" key="19">
    <source>
        <dbReference type="EMBL" id="AKL96292.1"/>
    </source>
</evidence>
<comment type="function">
    <text evidence="11">May play the central regulatory role in sporulation. It may be an element of the effector pathway responsible for the activation of sporulation genes in response to nutritional stress. Spo0A may act in concert with spo0H (a sigma factor) to control the expression of some genes that are critical to the sporulation process.</text>
</comment>
<dbReference type="GO" id="GO:0005524">
    <property type="term" value="F:ATP binding"/>
    <property type="evidence" value="ECO:0007669"/>
    <property type="project" value="UniProtKB-KW"/>
</dbReference>
<feature type="modified residue" description="4-aspartylphosphate" evidence="15">
    <location>
        <position position="641"/>
    </location>
</feature>
<dbReference type="SMART" id="SM00387">
    <property type="entry name" value="HATPase_c"/>
    <property type="match status" value="1"/>
</dbReference>
<organism evidence="19 20">
    <name type="scientific">Clostridium aceticum</name>
    <dbReference type="NCBI Taxonomy" id="84022"/>
    <lineage>
        <taxon>Bacteria</taxon>
        <taxon>Bacillati</taxon>
        <taxon>Bacillota</taxon>
        <taxon>Clostridia</taxon>
        <taxon>Eubacteriales</taxon>
        <taxon>Clostridiaceae</taxon>
        <taxon>Clostridium</taxon>
    </lineage>
</organism>
<dbReference type="RefSeq" id="WP_052661482.1">
    <property type="nucleotide sequence ID" value="NZ_CP009687.1"/>
</dbReference>
<evidence type="ECO:0000256" key="10">
    <source>
        <dbReference type="ARBA" id="ARBA00023012"/>
    </source>
</evidence>
<dbReference type="PATRIC" id="fig|84022.6.peg.2889"/>
<dbReference type="EC" id="2.7.13.3" evidence="3"/>
<dbReference type="SMART" id="SM00448">
    <property type="entry name" value="REC"/>
    <property type="match status" value="2"/>
</dbReference>
<dbReference type="KEGG" id="cace:CACET_c28470"/>
<evidence type="ECO:0000256" key="11">
    <source>
        <dbReference type="ARBA" id="ARBA00024867"/>
    </source>
</evidence>
<reference evidence="19 20" key="1">
    <citation type="submission" date="2014-10" db="EMBL/GenBank/DDBJ databases">
        <title>Genome sequence of Clostridium aceticum DSM 1496.</title>
        <authorList>
            <person name="Poehlein A."/>
            <person name="Schiel-Bengelsdorf B."/>
            <person name="Gottschalk G."/>
            <person name="Duerre P."/>
            <person name="Daniel R."/>
        </authorList>
    </citation>
    <scope>NUCLEOTIDE SEQUENCE [LARGE SCALE GENOMIC DNA]</scope>
    <source>
        <strain evidence="19 20">DSM 1496</strain>
    </source>
</reference>
<keyword evidence="20" id="KW-1185">Reference proteome</keyword>
<dbReference type="InterPro" id="IPR036890">
    <property type="entry name" value="HATPase_C_sf"/>
</dbReference>
<dbReference type="InterPro" id="IPR004358">
    <property type="entry name" value="Sig_transdc_His_kin-like_C"/>
</dbReference>
<evidence type="ECO:0000313" key="20">
    <source>
        <dbReference type="Proteomes" id="UP000035704"/>
    </source>
</evidence>